<dbReference type="RefSeq" id="XP_024508881.1">
    <property type="nucleotide sequence ID" value="XM_024643186.1"/>
</dbReference>
<keyword evidence="1" id="KW-0812">Transmembrane</keyword>
<name>A0A090LIR2_STRRB</name>
<evidence type="ECO:0000313" key="2">
    <source>
        <dbReference type="EMBL" id="CEF69682.1"/>
    </source>
</evidence>
<dbReference type="Pfam" id="PF10323">
    <property type="entry name" value="7TM_GPCR_Srv"/>
    <property type="match status" value="1"/>
</dbReference>
<dbReference type="PANTHER" id="PTHR31748">
    <property type="entry name" value="SERPENTINE RECEPTOR, CLASS V"/>
    <property type="match status" value="1"/>
</dbReference>
<keyword evidence="3" id="KW-1185">Reference proteome</keyword>
<keyword evidence="1" id="KW-0472">Membrane</keyword>
<sequence>MLKNGTISIILTIYFGIIVTIDIISWIIYVLLLIFLIKCRIKNDRIISKEFFTLCIFNGILDIIFVIEEYINFRIPQFGFFDYFYINILSYSSIAGVCYTYSLCQVIVISLSGITLTCNRYYAIKFPTKYKEFWSGWRLFIFTIWPIGVVLPIFIIFCHSKVNFISDPSTGRLTQNFVDNDVNNSIWTTTILFHIFSLLTNGILNILLVKTIKKEFKNNRINMQNSSNSDNSIDLAMAKYAFMHFLFFGMIAVLETIIVAAFRYNFDSLAFNCLTLFVLAETIMVFFSPYALLVLSKDIRIRFFIFIGFNKLNNVFNYFSSNLQTSHEPPNISSRSNKTIITTKIQPQYRKLI</sequence>
<dbReference type="Gene3D" id="1.20.1070.10">
    <property type="entry name" value="Rhodopsin 7-helix transmembrane proteins"/>
    <property type="match status" value="1"/>
</dbReference>
<feature type="transmembrane region" description="Helical" evidence="1">
    <location>
        <begin position="137"/>
        <end position="157"/>
    </location>
</feature>
<evidence type="ECO:0000313" key="5">
    <source>
        <dbReference type="WormBase" id="SRAE_2000432900"/>
    </source>
</evidence>
<feature type="transmembrane region" description="Helical" evidence="1">
    <location>
        <begin position="186"/>
        <end position="208"/>
    </location>
</feature>
<accession>A0A090LIR2</accession>
<feature type="transmembrane region" description="Helical" evidence="1">
    <location>
        <begin position="83"/>
        <end position="116"/>
    </location>
</feature>
<evidence type="ECO:0000313" key="3">
    <source>
        <dbReference type="Proteomes" id="UP000035682"/>
    </source>
</evidence>
<dbReference type="CTD" id="36382052"/>
<dbReference type="PANTHER" id="PTHR31748:SF1">
    <property type="entry name" value="SERPENTINE RECEPTOR, CLASS V"/>
    <property type="match status" value="1"/>
</dbReference>
<dbReference type="GeneID" id="36382052"/>
<dbReference type="InterPro" id="IPR019426">
    <property type="entry name" value="7TM_GPCR_serpentine_rcpt_Srv"/>
</dbReference>
<feature type="transmembrane region" description="Helical" evidence="1">
    <location>
        <begin position="6"/>
        <end position="39"/>
    </location>
</feature>
<dbReference type="WormBase" id="SRAE_2000432900">
    <property type="protein sequence ID" value="SRP03091"/>
    <property type="gene ID" value="WBGene00264559"/>
</dbReference>
<reference evidence="3" key="2">
    <citation type="submission" date="2014-09" db="EMBL/GenBank/DDBJ databases">
        <authorList>
            <person name="Martin A.A."/>
        </authorList>
    </citation>
    <scope>NUCLEOTIDE SEQUENCE</scope>
    <source>
        <strain evidence="3">ED321</strain>
    </source>
</reference>
<dbReference type="OMA" id="LWVFSDS"/>
<evidence type="ECO:0000313" key="4">
    <source>
        <dbReference type="WBParaSite" id="SRAE_2000432900.1"/>
    </source>
</evidence>
<gene>
    <name evidence="2 4 5" type="ORF">SRAE_2000432900</name>
</gene>
<feature type="transmembrane region" description="Helical" evidence="1">
    <location>
        <begin position="269"/>
        <end position="295"/>
    </location>
</feature>
<feature type="transmembrane region" description="Helical" evidence="1">
    <location>
        <begin position="51"/>
        <end position="71"/>
    </location>
</feature>
<dbReference type="WBParaSite" id="SRAE_2000432900.1">
    <property type="protein sequence ID" value="SRAE_2000432900.1"/>
    <property type="gene ID" value="WBGene00264559"/>
</dbReference>
<dbReference type="AlphaFoldDB" id="A0A090LIR2"/>
<protein>
    <submittedName>
        <fullName evidence="2 4">7TM GPCR, serpentine receptor class v (Srv) family-containing protein</fullName>
    </submittedName>
</protein>
<dbReference type="EMBL" id="LN609529">
    <property type="protein sequence ID" value="CEF69682.1"/>
    <property type="molecule type" value="Genomic_DNA"/>
</dbReference>
<keyword evidence="2" id="KW-0675">Receptor</keyword>
<feature type="transmembrane region" description="Helical" evidence="1">
    <location>
        <begin position="241"/>
        <end position="263"/>
    </location>
</feature>
<dbReference type="Proteomes" id="UP000035682">
    <property type="component" value="Unplaced"/>
</dbReference>
<proteinExistence type="predicted"/>
<reference evidence="4" key="3">
    <citation type="submission" date="2020-12" db="UniProtKB">
        <authorList>
            <consortium name="WormBaseParasite"/>
        </authorList>
    </citation>
    <scope>IDENTIFICATION</scope>
</reference>
<keyword evidence="1" id="KW-1133">Transmembrane helix</keyword>
<organism evidence="2">
    <name type="scientific">Strongyloides ratti</name>
    <name type="common">Parasitic roundworm</name>
    <dbReference type="NCBI Taxonomy" id="34506"/>
    <lineage>
        <taxon>Eukaryota</taxon>
        <taxon>Metazoa</taxon>
        <taxon>Ecdysozoa</taxon>
        <taxon>Nematoda</taxon>
        <taxon>Chromadorea</taxon>
        <taxon>Rhabditida</taxon>
        <taxon>Tylenchina</taxon>
        <taxon>Panagrolaimomorpha</taxon>
        <taxon>Strongyloidoidea</taxon>
        <taxon>Strongyloididae</taxon>
        <taxon>Strongyloides</taxon>
    </lineage>
</organism>
<evidence type="ECO:0000256" key="1">
    <source>
        <dbReference type="SAM" id="Phobius"/>
    </source>
</evidence>
<reference evidence="2" key="1">
    <citation type="submission" date="2014-09" db="EMBL/GenBank/DDBJ databases">
        <authorList>
            <person name="Aslett A.Martin."/>
        </authorList>
    </citation>
    <scope>NUCLEOTIDE SEQUENCE</scope>
    <source>
        <strain evidence="2">ED321 Heterogonic</strain>
    </source>
</reference>